<reference evidence="5" key="1">
    <citation type="submission" date="2015-07" db="EMBL/GenBank/DDBJ databases">
        <title>Discovery of a poly(ethylene terephthalate assimilation.</title>
        <authorList>
            <person name="Yoshida S."/>
            <person name="Hiraga K."/>
            <person name="Takehana T."/>
            <person name="Taniguchi I."/>
            <person name="Yamaji H."/>
            <person name="Maeda Y."/>
            <person name="Toyohara K."/>
            <person name="Miyamoto K."/>
            <person name="Kimura Y."/>
            <person name="Oda K."/>
        </authorList>
    </citation>
    <scope>NUCLEOTIDE SEQUENCE [LARGE SCALE GENOMIC DNA]</scope>
    <source>
        <strain evidence="5">NBRC 110686 / TISTR 2288 / 201-F6</strain>
    </source>
</reference>
<dbReference type="Proteomes" id="UP000037660">
    <property type="component" value="Unassembled WGS sequence"/>
</dbReference>
<accession>A0A0K8P687</accession>
<sequence>MRARLPAARLASAAALALAAALAGAATPGPPPPAIARPAAAAPAASDAPGAADPAGGTDGAGESPGRADATAPYEVTVWARGRFGPDGLLQQLDFIAPQPHPPAFLAQLREALQPVRVRAPDTGDAAAAGGQVDGGLRIRVRILPGRAAAFQLRSVEAHPLPLEVVWPPRARVARARAGRIGYLVEAQCVVDTAGRCGEVRLQAADAVPEELRRAVRDAFRQWRFEPLRVDGRPVAAPAWAHFRVSA</sequence>
<feature type="chain" id="PRO_5005513798" description="TonB C-terminal domain-containing protein" evidence="2">
    <location>
        <begin position="26"/>
        <end position="247"/>
    </location>
</feature>
<evidence type="ECO:0000256" key="2">
    <source>
        <dbReference type="SAM" id="SignalP"/>
    </source>
</evidence>
<comment type="caution">
    <text evidence="4">The sequence shown here is derived from an EMBL/GenBank/DDBJ whole genome shotgun (WGS) entry which is preliminary data.</text>
</comment>
<dbReference type="Pfam" id="PF03544">
    <property type="entry name" value="TonB_C"/>
    <property type="match status" value="1"/>
</dbReference>
<dbReference type="AlphaFoldDB" id="A0A0K8P687"/>
<reference evidence="4 5" key="2">
    <citation type="journal article" date="2016" name="Science">
        <title>A bacterium that degrades and assimilates poly(ethylene terephthalate).</title>
        <authorList>
            <person name="Yoshida S."/>
            <person name="Hiraga K."/>
            <person name="Takehana T."/>
            <person name="Taniguchi I."/>
            <person name="Yamaji H."/>
            <person name="Maeda Y."/>
            <person name="Toyohara K."/>
            <person name="Miyamoto K."/>
            <person name="Kimura Y."/>
            <person name="Oda K."/>
        </authorList>
    </citation>
    <scope>NUCLEOTIDE SEQUENCE [LARGE SCALE GENOMIC DNA]</scope>
    <source>
        <strain evidence="5">NBRC 110686 / TISTR 2288 / 201-F6</strain>
    </source>
</reference>
<evidence type="ECO:0000259" key="3">
    <source>
        <dbReference type="Pfam" id="PF03544"/>
    </source>
</evidence>
<name>A0A0K8P687_PISS1</name>
<proteinExistence type="predicted"/>
<evidence type="ECO:0000256" key="1">
    <source>
        <dbReference type="SAM" id="MobiDB-lite"/>
    </source>
</evidence>
<dbReference type="GO" id="GO:0055085">
    <property type="term" value="P:transmembrane transport"/>
    <property type="evidence" value="ECO:0007669"/>
    <property type="project" value="InterPro"/>
</dbReference>
<feature type="domain" description="TonB C-terminal" evidence="3">
    <location>
        <begin position="175"/>
        <end position="239"/>
    </location>
</feature>
<keyword evidence="5" id="KW-1185">Reference proteome</keyword>
<feature type="signal peptide" evidence="2">
    <location>
        <begin position="1"/>
        <end position="25"/>
    </location>
</feature>
<feature type="region of interest" description="Disordered" evidence="1">
    <location>
        <begin position="27"/>
        <end position="69"/>
    </location>
</feature>
<dbReference type="InterPro" id="IPR037682">
    <property type="entry name" value="TonB_C"/>
</dbReference>
<organism evidence="4 5">
    <name type="scientific">Piscinibacter sakaiensis</name>
    <name type="common">Ideonella sakaiensis</name>
    <dbReference type="NCBI Taxonomy" id="1547922"/>
    <lineage>
        <taxon>Bacteria</taxon>
        <taxon>Pseudomonadati</taxon>
        <taxon>Pseudomonadota</taxon>
        <taxon>Betaproteobacteria</taxon>
        <taxon>Burkholderiales</taxon>
        <taxon>Sphaerotilaceae</taxon>
        <taxon>Piscinibacter</taxon>
    </lineage>
</organism>
<dbReference type="Gene3D" id="3.30.1150.10">
    <property type="match status" value="1"/>
</dbReference>
<dbReference type="RefSeq" id="WP_054021638.1">
    <property type="nucleotide sequence ID" value="NZ_BBYR01000056.1"/>
</dbReference>
<feature type="compositionally biased region" description="Low complexity" evidence="1">
    <location>
        <begin position="36"/>
        <end position="56"/>
    </location>
</feature>
<dbReference type="STRING" id="1547922.ISF6_3665"/>
<dbReference type="SUPFAM" id="SSF74653">
    <property type="entry name" value="TolA/TonB C-terminal domain"/>
    <property type="match status" value="1"/>
</dbReference>
<gene>
    <name evidence="4" type="ORF">ISF6_3665</name>
</gene>
<keyword evidence="2" id="KW-0732">Signal</keyword>
<evidence type="ECO:0000313" key="4">
    <source>
        <dbReference type="EMBL" id="GAP37720.1"/>
    </source>
</evidence>
<evidence type="ECO:0000313" key="5">
    <source>
        <dbReference type="Proteomes" id="UP000037660"/>
    </source>
</evidence>
<dbReference type="OrthoDB" id="8899478at2"/>
<dbReference type="EMBL" id="BBYR01000056">
    <property type="protein sequence ID" value="GAP37720.1"/>
    <property type="molecule type" value="Genomic_DNA"/>
</dbReference>
<protein>
    <recommendedName>
        <fullName evidence="3">TonB C-terminal domain-containing protein</fullName>
    </recommendedName>
</protein>